<dbReference type="AlphaFoldDB" id="A0A813YPI0"/>
<organism evidence="2 3">
    <name type="scientific">Rotaria sordida</name>
    <dbReference type="NCBI Taxonomy" id="392033"/>
    <lineage>
        <taxon>Eukaryota</taxon>
        <taxon>Metazoa</taxon>
        <taxon>Spiralia</taxon>
        <taxon>Gnathifera</taxon>
        <taxon>Rotifera</taxon>
        <taxon>Eurotatoria</taxon>
        <taxon>Bdelloidea</taxon>
        <taxon>Philodinida</taxon>
        <taxon>Philodinidae</taxon>
        <taxon>Rotaria</taxon>
    </lineage>
</organism>
<feature type="domain" description="F-box" evidence="1">
    <location>
        <begin position="2"/>
        <end position="52"/>
    </location>
</feature>
<sequence>MISSFESFSTELLFDIFEYLSPYDLFRSFINLNDRFNTIVYSYPLHLNFRSISRLEFDYICCHLQPKQVISITFSDETIPHQLEIFKKYFPFFKCQFIHLQSVTFIEIFSDTIDLPESVKCLELRKYDIYKNFHFDFDELLAQQANVLTHLKVDRIGTLNHINAQFPFLTHLTIDGGFIPDEDCYIRFSNKYKNINITSVFQNLGSSITHLYLFIDKENKNMKINLEQFSHCLTHLTLHFVEDIVVSFQSLEHCLINLHQLTHLTLQASGKNDLLDGNQWKNFILKTNIIVFNFKFQIFDHNKDVSILFESFRSSFWLREKRCYIGYYNDDENGQTFLYTIPRFRFQNIIYPSSNFPPITTVPSNIEKYLFYENKIDSLLIDIDRFIIPPIHRFTQVKSLILRGSTLMSLDVLKTIMDLNQIETLDVFPVESLSRHELNILIKYCPRLNYLIMDYNPLFGIPPQIHTLRLDNDFRSLSIDNLWHTTQHVKVLEIPINSKDMMLDIIDQFDHIDNFLFSCDEFSEGDYLEFFIEKLHLYWLEDNSYRLAMNHFTYRQGEEDQQIRMSIGGPKTKKYSDITHWLTK</sequence>
<dbReference type="PROSITE" id="PS50181">
    <property type="entry name" value="FBOX"/>
    <property type="match status" value="1"/>
</dbReference>
<protein>
    <recommendedName>
        <fullName evidence="1">F-box domain-containing protein</fullName>
    </recommendedName>
</protein>
<reference evidence="2" key="1">
    <citation type="submission" date="2021-02" db="EMBL/GenBank/DDBJ databases">
        <authorList>
            <person name="Nowell W R."/>
        </authorList>
    </citation>
    <scope>NUCLEOTIDE SEQUENCE</scope>
</reference>
<comment type="caution">
    <text evidence="2">The sequence shown here is derived from an EMBL/GenBank/DDBJ whole genome shotgun (WGS) entry which is preliminary data.</text>
</comment>
<dbReference type="SUPFAM" id="SSF52058">
    <property type="entry name" value="L domain-like"/>
    <property type="match status" value="1"/>
</dbReference>
<name>A0A813YPI0_9BILA</name>
<evidence type="ECO:0000313" key="2">
    <source>
        <dbReference type="EMBL" id="CAF0887105.1"/>
    </source>
</evidence>
<dbReference type="Proteomes" id="UP000663882">
    <property type="component" value="Unassembled WGS sequence"/>
</dbReference>
<accession>A0A813YPI0</accession>
<dbReference type="EMBL" id="CAJNOO010000277">
    <property type="protein sequence ID" value="CAF0887105.1"/>
    <property type="molecule type" value="Genomic_DNA"/>
</dbReference>
<dbReference type="InterPro" id="IPR001810">
    <property type="entry name" value="F-box_dom"/>
</dbReference>
<gene>
    <name evidence="2" type="ORF">RFH988_LOCUS8283</name>
</gene>
<evidence type="ECO:0000313" key="3">
    <source>
        <dbReference type="Proteomes" id="UP000663882"/>
    </source>
</evidence>
<evidence type="ECO:0000259" key="1">
    <source>
        <dbReference type="PROSITE" id="PS50181"/>
    </source>
</evidence>
<proteinExistence type="predicted"/>
<dbReference type="OrthoDB" id="10025149at2759"/>